<dbReference type="Pfam" id="PF01636">
    <property type="entry name" value="APH"/>
    <property type="match status" value="1"/>
</dbReference>
<name>A0A023E1E9_9PROT</name>
<dbReference type="InterPro" id="IPR011009">
    <property type="entry name" value="Kinase-like_dom_sf"/>
</dbReference>
<protein>
    <submittedName>
        <fullName evidence="2">Protein StrN</fullName>
    </submittedName>
</protein>
<dbReference type="InterPro" id="IPR002575">
    <property type="entry name" value="Aminoglycoside_PTrfase"/>
</dbReference>
<dbReference type="Proteomes" id="UP000024842">
    <property type="component" value="Unassembled WGS sequence"/>
</dbReference>
<evidence type="ECO:0000259" key="1">
    <source>
        <dbReference type="Pfam" id="PF01636"/>
    </source>
</evidence>
<accession>A0A023E1E9</accession>
<gene>
    <name evidence="2" type="ORF">HE1_01240</name>
</gene>
<evidence type="ECO:0000313" key="3">
    <source>
        <dbReference type="Proteomes" id="UP000024842"/>
    </source>
</evidence>
<dbReference type="Gene3D" id="1.20.58.840">
    <property type="match status" value="1"/>
</dbReference>
<keyword evidence="3" id="KW-1185">Reference proteome</keyword>
<dbReference type="Gene3D" id="1.10.510.10">
    <property type="entry name" value="Transferase(Phosphotransferase) domain 1"/>
    <property type="match status" value="1"/>
</dbReference>
<evidence type="ECO:0000313" key="2">
    <source>
        <dbReference type="EMBL" id="GAJ46898.1"/>
    </source>
</evidence>
<dbReference type="STRING" id="1427503.HE1_01240"/>
<dbReference type="EMBL" id="BAUP01000152">
    <property type="protein sequence ID" value="GAJ46898.1"/>
    <property type="molecule type" value="Genomic_DNA"/>
</dbReference>
<dbReference type="AlphaFoldDB" id="A0A023E1E9"/>
<feature type="domain" description="Aminoglycoside phosphotransferase" evidence="1">
    <location>
        <begin position="30"/>
        <end position="260"/>
    </location>
</feature>
<reference evidence="2 3" key="1">
    <citation type="journal article" date="2014" name="FEMS Microbiol. Lett.">
        <title>Draft genome sequences of three Holospora species (Holospora obtusa, Holospora undulata, and Holospora elegans), endonuclear symbiotic bacteria of the ciliate Paramecium caudatum.</title>
        <authorList>
            <person name="Dohra H."/>
            <person name="Tanaka K."/>
            <person name="Suzuki T."/>
            <person name="Fujishima M."/>
            <person name="Suzuki H."/>
        </authorList>
    </citation>
    <scope>NUCLEOTIDE SEQUENCE [LARGE SCALE GENOMIC DNA]</scope>
    <source>
        <strain evidence="2 3">E1</strain>
    </source>
</reference>
<dbReference type="SUPFAM" id="SSF56112">
    <property type="entry name" value="Protein kinase-like (PK-like)"/>
    <property type="match status" value="1"/>
</dbReference>
<comment type="caution">
    <text evidence="2">The sequence shown here is derived from an EMBL/GenBank/DDBJ whole genome shotgun (WGS) entry which is preliminary data.</text>
</comment>
<dbReference type="OrthoDB" id="179763at2"/>
<dbReference type="RefSeq" id="WP_035545845.1">
    <property type="nucleotide sequence ID" value="NZ_BAUP01000152.1"/>
</dbReference>
<organism evidence="2 3">
    <name type="scientific">Holospora elegans E1</name>
    <dbReference type="NCBI Taxonomy" id="1427503"/>
    <lineage>
        <taxon>Bacteria</taxon>
        <taxon>Pseudomonadati</taxon>
        <taxon>Pseudomonadota</taxon>
        <taxon>Alphaproteobacteria</taxon>
        <taxon>Holosporales</taxon>
        <taxon>Holosporaceae</taxon>
        <taxon>Holospora</taxon>
    </lineage>
</organism>
<sequence length="339" mass="38326">MLIKPNLKDEEIIACLRDAYGLTIEKVVFLPLGSDFNTAVYRVTTTDGADHFLKLRSGEFLEASVSVPKYLADLGIKQVIPPLTTKTGQLSTNLGDFKAILYPYVESRNGVDTKLSEDQWTQFGAAIKKLHSIDIPSSITKDIPRETFSSKGRETVKAFLVRIESEGGEEPVAVKMALFLKSKSAEILKIIEQTEELAITIQKQPLDYVLCHADMHGWNLILDKENALYIVDWDTIIYAPKERDLMFIGAGIWDSGLTASEEESLFYQGYGQTTINKDVLCYYRFERIIQDIGDYCEYIFLSDEGGDDRVQCFEHLQPVFLPNGAIERAYDAYNTRKIL</sequence>
<dbReference type="Gene3D" id="3.30.200.20">
    <property type="entry name" value="Phosphorylase Kinase, domain 1"/>
    <property type="match status" value="1"/>
</dbReference>
<proteinExistence type="predicted"/>